<dbReference type="InterPro" id="IPR029512">
    <property type="entry name" value="CCDC154"/>
</dbReference>
<sequence>MKGRFYIILNISFVCIYQYLMQIYIYIYRPPAQFQPKLLPEISNSPRPPEGSLVPVSRKPQNRFPGSYDLESDDRVRQLEVRLTVAERSNRALLEEVLRLQGEIKSVSRRNDDLVREEKSARHELESAISSSNELLTSLSIRIKEAELKLQEEKAALTSLVSHTKGVEQAVKSSQNELIAKKDVQGTKMQQMRIDLDEALQAKSQLERVAFQMAEDIRNLKMKLDAHTAEFATVSNDLKNRSKKIEEENRIQMENLRKQNSVQSHSEQEQSHLRTQVETRINELQTQLSDLNRKREENAHSLDMMIREKDHATQTDRLQLMSKVADSVEDVNKKLLTKEIKIREEMQDRYLALEKLIQQEQQQRREVERGTREENDRKWTALKNVQDEQAQEIKELMKTEKGKTKGTLKKLDDSISIIEKQLVENKKQVDKVMAAEISQRKKHEYETAEKIADVNEKLQIATSTLQQSIGGITQSVHTNSEKLRREVRGMIGDMKESTTRGMTDLDARVNFLKQRIGDFDEKLESRVATKSDFATDGQNEASQALAENLREKVDSITMWQDTTGQKLREMELTVQKLPDEIYGLQEKQTLLKSEVNSRMNAEADTRLRDIENLKQDIQTLKMRREPKPATIQDLENVQASVRKLADSIQTVKTVLGMKIQSEQKLRISGLEDLQTQLNQVRVNSGIHSNLTTHRPDYLQPSEPDTGFGSMLDDPTPFSTAKNFSRNTYGSNNDDFSKGKDRGLKSVEDPARAKTTSPFDPWDDGASEKQMDTIKEDKESVDAVSQNTARDTTAKTPVGTETPTRQHKTPSPAKNKTPTPGKTTPNGTQRTPSPKKASPDGTVTPGGTQQTPDNDKN</sequence>
<keyword evidence="3" id="KW-0812">Transmembrane</keyword>
<feature type="compositionally biased region" description="Low complexity" evidence="2">
    <location>
        <begin position="813"/>
        <end position="827"/>
    </location>
</feature>
<dbReference type="SUPFAM" id="SSF109775">
    <property type="entry name" value="Mannose-6-phosphate receptor binding protein 1 (Tip47), C-terminal domain"/>
    <property type="match status" value="1"/>
</dbReference>
<feature type="compositionally biased region" description="Basic and acidic residues" evidence="2">
    <location>
        <begin position="765"/>
        <end position="780"/>
    </location>
</feature>
<keyword evidence="3" id="KW-1133">Transmembrane helix</keyword>
<proteinExistence type="predicted"/>
<dbReference type="EMBL" id="JARBDR010000214">
    <property type="protein sequence ID" value="KAJ8318613.1"/>
    <property type="molecule type" value="Genomic_DNA"/>
</dbReference>
<dbReference type="PANTHER" id="PTHR35153:SF1">
    <property type="entry name" value="COILED-COIL DOMAIN-CONTAINING PROTEIN 154"/>
    <property type="match status" value="1"/>
</dbReference>
<dbReference type="Proteomes" id="UP001217089">
    <property type="component" value="Unassembled WGS sequence"/>
</dbReference>
<feature type="region of interest" description="Disordered" evidence="2">
    <location>
        <begin position="687"/>
        <end position="856"/>
    </location>
</feature>
<evidence type="ECO:0000313" key="5">
    <source>
        <dbReference type="Proteomes" id="UP001217089"/>
    </source>
</evidence>
<feature type="compositionally biased region" description="Low complexity" evidence="2">
    <location>
        <begin position="838"/>
        <end position="856"/>
    </location>
</feature>
<reference evidence="4 5" key="1">
    <citation type="submission" date="2022-12" db="EMBL/GenBank/DDBJ databases">
        <title>Chromosome-level genome of Tegillarca granosa.</title>
        <authorList>
            <person name="Kim J."/>
        </authorList>
    </citation>
    <scope>NUCLEOTIDE SEQUENCE [LARGE SCALE GENOMIC DNA]</scope>
    <source>
        <strain evidence="4">Teg-2019</strain>
        <tissue evidence="4">Adductor muscle</tissue>
    </source>
</reference>
<evidence type="ECO:0000256" key="1">
    <source>
        <dbReference type="SAM" id="Coils"/>
    </source>
</evidence>
<keyword evidence="5" id="KW-1185">Reference proteome</keyword>
<feature type="transmembrane region" description="Helical" evidence="3">
    <location>
        <begin position="7"/>
        <end position="27"/>
    </location>
</feature>
<feature type="compositionally biased region" description="Basic and acidic residues" evidence="2">
    <location>
        <begin position="734"/>
        <end position="751"/>
    </location>
</feature>
<feature type="compositionally biased region" description="Polar residues" evidence="2">
    <location>
        <begin position="716"/>
        <end position="733"/>
    </location>
</feature>
<protein>
    <submittedName>
        <fullName evidence="4">Uncharacterized protein</fullName>
    </submittedName>
</protein>
<feature type="coiled-coil region" evidence="1">
    <location>
        <begin position="235"/>
        <end position="301"/>
    </location>
</feature>
<accession>A0ABQ9FSD6</accession>
<gene>
    <name evidence="4" type="ORF">KUTeg_003704</name>
</gene>
<dbReference type="PANTHER" id="PTHR35153">
    <property type="entry name" value="COILED-COIL DOMAIN-CONTAINING PROTEIN 154"/>
    <property type="match status" value="1"/>
</dbReference>
<organism evidence="4 5">
    <name type="scientific">Tegillarca granosa</name>
    <name type="common">Malaysian cockle</name>
    <name type="synonym">Anadara granosa</name>
    <dbReference type="NCBI Taxonomy" id="220873"/>
    <lineage>
        <taxon>Eukaryota</taxon>
        <taxon>Metazoa</taxon>
        <taxon>Spiralia</taxon>
        <taxon>Lophotrochozoa</taxon>
        <taxon>Mollusca</taxon>
        <taxon>Bivalvia</taxon>
        <taxon>Autobranchia</taxon>
        <taxon>Pteriomorphia</taxon>
        <taxon>Arcoida</taxon>
        <taxon>Arcoidea</taxon>
        <taxon>Arcidae</taxon>
        <taxon>Tegillarca</taxon>
    </lineage>
</organism>
<evidence type="ECO:0000313" key="4">
    <source>
        <dbReference type="EMBL" id="KAJ8318613.1"/>
    </source>
</evidence>
<feature type="coiled-coil region" evidence="1">
    <location>
        <begin position="76"/>
        <end position="163"/>
    </location>
</feature>
<feature type="compositionally biased region" description="Polar residues" evidence="2">
    <location>
        <begin position="782"/>
        <end position="802"/>
    </location>
</feature>
<comment type="caution">
    <text evidence="4">The sequence shown here is derived from an EMBL/GenBank/DDBJ whole genome shotgun (WGS) entry which is preliminary data.</text>
</comment>
<evidence type="ECO:0000256" key="2">
    <source>
        <dbReference type="SAM" id="MobiDB-lite"/>
    </source>
</evidence>
<evidence type="ECO:0000256" key="3">
    <source>
        <dbReference type="SAM" id="Phobius"/>
    </source>
</evidence>
<feature type="coiled-coil region" evidence="1">
    <location>
        <begin position="343"/>
        <end position="373"/>
    </location>
</feature>
<keyword evidence="3" id="KW-0472">Membrane</keyword>
<keyword evidence="1" id="KW-0175">Coiled coil</keyword>
<dbReference type="Pfam" id="PF15450">
    <property type="entry name" value="CCDC154"/>
    <property type="match status" value="1"/>
</dbReference>
<name>A0ABQ9FSD6_TEGGR</name>